<accession>A0A174JVU3</accession>
<dbReference type="Proteomes" id="UP000487221">
    <property type="component" value="Unassembled WGS sequence"/>
</dbReference>
<dbReference type="EMBL" id="CYZF01000008">
    <property type="protein sequence ID" value="CUP01897.1"/>
    <property type="molecule type" value="Genomic_DNA"/>
</dbReference>
<organism evidence="1 10">
    <name type="scientific">Bacteroides uniformis</name>
    <dbReference type="NCBI Taxonomy" id="820"/>
    <lineage>
        <taxon>Bacteria</taxon>
        <taxon>Pseudomonadati</taxon>
        <taxon>Bacteroidota</taxon>
        <taxon>Bacteroidia</taxon>
        <taxon>Bacteroidales</taxon>
        <taxon>Bacteroidaceae</taxon>
        <taxon>Bacteroides</taxon>
    </lineage>
</organism>
<dbReference type="EMBL" id="WCTM01000006">
    <property type="protein sequence ID" value="KAB4242340.1"/>
    <property type="molecule type" value="Genomic_DNA"/>
</dbReference>
<dbReference type="Proteomes" id="UP000095788">
    <property type="component" value="Unassembled WGS sequence"/>
</dbReference>
<reference evidence="12 13" key="2">
    <citation type="submission" date="2018-08" db="EMBL/GenBank/DDBJ databases">
        <title>A genome reference for cultivated species of the human gut microbiota.</title>
        <authorList>
            <person name="Zou Y."/>
            <person name="Xue W."/>
            <person name="Luo G."/>
        </authorList>
    </citation>
    <scope>NUCLEOTIDE SEQUENCE [LARGE SCALE GENOMIC DNA]</scope>
    <source>
        <strain evidence="7 16">AF14-42</strain>
        <strain evidence="9 15">AM27-46</strain>
        <strain evidence="8 14">AM34-25</strain>
        <strain evidence="6 13">OM07-9</strain>
        <strain evidence="5 12">TF09-22</strain>
    </source>
</reference>
<name>A0A174JVU3_BACUN</name>
<evidence type="ECO:0000313" key="18">
    <source>
        <dbReference type="Proteomes" id="UP000487221"/>
    </source>
</evidence>
<dbReference type="Proteomes" id="UP000261295">
    <property type="component" value="Unassembled WGS sequence"/>
</dbReference>
<dbReference type="Proteomes" id="UP000284640">
    <property type="component" value="Unassembled WGS sequence"/>
</dbReference>
<dbReference type="EMBL" id="QRZC01000060">
    <property type="protein sequence ID" value="RGV33148.1"/>
    <property type="molecule type" value="Genomic_DNA"/>
</dbReference>
<evidence type="ECO:0000313" key="7">
    <source>
        <dbReference type="EMBL" id="RGV33148.1"/>
    </source>
</evidence>
<reference evidence="17 18" key="3">
    <citation type="journal article" date="2019" name="Nat. Med.">
        <title>A library of human gut bacterial isolates paired with longitudinal multiomics data enables mechanistic microbiome research.</title>
        <authorList>
            <person name="Poyet M."/>
            <person name="Groussin M."/>
            <person name="Gibbons S.M."/>
            <person name="Avila-Pacheco J."/>
            <person name="Jiang X."/>
            <person name="Kearney S.M."/>
            <person name="Perrotta A.R."/>
            <person name="Berdy B."/>
            <person name="Zhao S."/>
            <person name="Lieberman T.D."/>
            <person name="Swanson P.K."/>
            <person name="Smith M."/>
            <person name="Roesemann S."/>
            <person name="Alexander J.E."/>
            <person name="Rich S.A."/>
            <person name="Livny J."/>
            <person name="Vlamakis H."/>
            <person name="Clish C."/>
            <person name="Bullock K."/>
            <person name="Deik A."/>
            <person name="Scott J."/>
            <person name="Pierce K.A."/>
            <person name="Xavier R.J."/>
            <person name="Alm E.J."/>
        </authorList>
    </citation>
    <scope>NUCLEOTIDE SEQUENCE [LARGE SCALE GENOMIC DNA]</scope>
    <source>
        <strain evidence="3 18">BIOML-A19</strain>
        <strain evidence="4 17">BIOML-A6</strain>
    </source>
</reference>
<dbReference type="Proteomes" id="UP000285343">
    <property type="component" value="Unassembled WGS sequence"/>
</dbReference>
<dbReference type="EMBL" id="QSTL01000002">
    <property type="protein sequence ID" value="RGM58076.1"/>
    <property type="molecule type" value="Genomic_DNA"/>
</dbReference>
<protein>
    <submittedName>
        <fullName evidence="1">Uncharacterized protein</fullName>
    </submittedName>
</protein>
<gene>
    <name evidence="9" type="ORF">DW729_02935</name>
    <name evidence="8" type="ORF">DW831_14735</name>
    <name evidence="7" type="ORF">DWW14_23805</name>
    <name evidence="6" type="ORF">DXC07_04715</name>
    <name evidence="5" type="ORF">DXC91_01385</name>
    <name evidence="1" type="ORF">ERS417307_02977</name>
    <name evidence="2" type="ORF">ERS852554_02346</name>
    <name evidence="4" type="ORF">GAP41_11995</name>
    <name evidence="3" type="ORF">GAQ44_12370</name>
</gene>
<evidence type="ECO:0000313" key="1">
    <source>
        <dbReference type="EMBL" id="CUP01897.1"/>
    </source>
</evidence>
<proteinExistence type="predicted"/>
<reference evidence="10 11" key="1">
    <citation type="submission" date="2015-09" db="EMBL/GenBank/DDBJ databases">
        <authorList>
            <consortium name="Pathogen Informatics"/>
        </authorList>
    </citation>
    <scope>NUCLEOTIDE SEQUENCE [LARGE SCALE GENOMIC DNA]</scope>
    <source>
        <strain evidence="1 10">2789STDY5608791</strain>
        <strain evidence="2 11">2789STDY5834942</strain>
    </source>
</reference>
<sequence length="59" mass="6755">MENEQNGTLKDGSVYVVMGLCYRDSSVCRKWCIACEMKQNRSRRMIPIPAGSLRKCGRK</sequence>
<evidence type="ECO:0000313" key="17">
    <source>
        <dbReference type="Proteomes" id="UP000431575"/>
    </source>
</evidence>
<evidence type="ECO:0000313" key="9">
    <source>
        <dbReference type="EMBL" id="RHE61218.1"/>
    </source>
</evidence>
<evidence type="ECO:0000313" key="10">
    <source>
        <dbReference type="Proteomes" id="UP000095419"/>
    </source>
</evidence>
<evidence type="ECO:0000313" key="16">
    <source>
        <dbReference type="Proteomes" id="UP000285343"/>
    </source>
</evidence>
<evidence type="ECO:0000313" key="11">
    <source>
        <dbReference type="Proteomes" id="UP000095788"/>
    </source>
</evidence>
<dbReference type="EMBL" id="QSIF01000027">
    <property type="protein sequence ID" value="RHC72317.1"/>
    <property type="molecule type" value="Genomic_DNA"/>
</dbReference>
<dbReference type="EMBL" id="CZBF01000003">
    <property type="protein sequence ID" value="CUP93348.1"/>
    <property type="molecule type" value="Genomic_DNA"/>
</dbReference>
<evidence type="ECO:0000313" key="4">
    <source>
        <dbReference type="EMBL" id="KAB4242340.1"/>
    </source>
</evidence>
<evidence type="ECO:0000313" key="5">
    <source>
        <dbReference type="EMBL" id="RGK88243.1"/>
    </source>
</evidence>
<dbReference type="AlphaFoldDB" id="A0A174JVU3"/>
<dbReference type="Proteomes" id="UP000260874">
    <property type="component" value="Unassembled WGS sequence"/>
</dbReference>
<dbReference type="EMBL" id="WCTY01000022">
    <property type="protein sequence ID" value="KAB4182881.1"/>
    <property type="molecule type" value="Genomic_DNA"/>
</dbReference>
<evidence type="ECO:0000313" key="12">
    <source>
        <dbReference type="Proteomes" id="UP000260874"/>
    </source>
</evidence>
<dbReference type="Proteomes" id="UP000284514">
    <property type="component" value="Unassembled WGS sequence"/>
</dbReference>
<evidence type="ECO:0000313" key="13">
    <source>
        <dbReference type="Proteomes" id="UP000261295"/>
    </source>
</evidence>
<evidence type="ECO:0000313" key="8">
    <source>
        <dbReference type="EMBL" id="RHC72317.1"/>
    </source>
</evidence>
<evidence type="ECO:0000313" key="3">
    <source>
        <dbReference type="EMBL" id="KAB4182881.1"/>
    </source>
</evidence>
<dbReference type="Proteomes" id="UP000431575">
    <property type="component" value="Unassembled WGS sequence"/>
</dbReference>
<evidence type="ECO:0000313" key="15">
    <source>
        <dbReference type="Proteomes" id="UP000284640"/>
    </source>
</evidence>
<evidence type="ECO:0000313" key="14">
    <source>
        <dbReference type="Proteomes" id="UP000284514"/>
    </source>
</evidence>
<evidence type="ECO:0000313" key="2">
    <source>
        <dbReference type="EMBL" id="CUP93348.1"/>
    </source>
</evidence>
<dbReference type="EMBL" id="QSKL01000002">
    <property type="protein sequence ID" value="RHE61218.1"/>
    <property type="molecule type" value="Genomic_DNA"/>
</dbReference>
<evidence type="ECO:0000313" key="6">
    <source>
        <dbReference type="EMBL" id="RGM58076.1"/>
    </source>
</evidence>
<dbReference type="EMBL" id="QSRB01000001">
    <property type="protein sequence ID" value="RGK88243.1"/>
    <property type="molecule type" value="Genomic_DNA"/>
</dbReference>
<dbReference type="Proteomes" id="UP000095419">
    <property type="component" value="Unassembled WGS sequence"/>
</dbReference>